<feature type="domain" description="C2H2-type" evidence="9">
    <location>
        <begin position="555"/>
        <end position="582"/>
    </location>
</feature>
<dbReference type="GO" id="GO:0008270">
    <property type="term" value="F:zinc ion binding"/>
    <property type="evidence" value="ECO:0007669"/>
    <property type="project" value="UniProtKB-KW"/>
</dbReference>
<evidence type="ECO:0000256" key="2">
    <source>
        <dbReference type="ARBA" id="ARBA00022737"/>
    </source>
</evidence>
<dbReference type="InterPro" id="IPR013083">
    <property type="entry name" value="Znf_RING/FYVE/PHD"/>
</dbReference>
<name>A0A5C6ML59_9TELE</name>
<keyword evidence="2" id="KW-0677">Repeat</keyword>
<dbReference type="PANTHER" id="PTHR16515:SF58">
    <property type="entry name" value="ZINC FINGER PROTEIN 22"/>
    <property type="match status" value="1"/>
</dbReference>
<dbReference type="SUPFAM" id="SSF57667">
    <property type="entry name" value="beta-beta-alpha zinc fingers"/>
    <property type="match status" value="3"/>
</dbReference>
<dbReference type="InterPro" id="IPR017907">
    <property type="entry name" value="Znf_RING_CS"/>
</dbReference>
<dbReference type="PROSITE" id="PS00028">
    <property type="entry name" value="ZINC_FINGER_C2H2_1"/>
    <property type="match status" value="3"/>
</dbReference>
<keyword evidence="11" id="KW-1185">Reference proteome</keyword>
<dbReference type="PANTHER" id="PTHR16515">
    <property type="entry name" value="PR DOMAIN ZINC FINGER PROTEIN"/>
    <property type="match status" value="1"/>
</dbReference>
<feature type="domain" description="C2H2-type" evidence="9">
    <location>
        <begin position="639"/>
        <end position="666"/>
    </location>
</feature>
<feature type="region of interest" description="Disordered" evidence="6">
    <location>
        <begin position="333"/>
        <end position="411"/>
    </location>
</feature>
<evidence type="ECO:0000256" key="3">
    <source>
        <dbReference type="ARBA" id="ARBA00022771"/>
    </source>
</evidence>
<feature type="compositionally biased region" description="Basic and acidic residues" evidence="6">
    <location>
        <begin position="437"/>
        <end position="450"/>
    </location>
</feature>
<feature type="region of interest" description="Disordered" evidence="6">
    <location>
        <begin position="267"/>
        <end position="289"/>
    </location>
</feature>
<dbReference type="GO" id="GO:0005634">
    <property type="term" value="C:nucleus"/>
    <property type="evidence" value="ECO:0007669"/>
    <property type="project" value="TreeGrafter"/>
</dbReference>
<dbReference type="EMBL" id="RHFK02000022">
    <property type="protein sequence ID" value="TWW55603.1"/>
    <property type="molecule type" value="Genomic_DNA"/>
</dbReference>
<feature type="compositionally biased region" description="Polar residues" evidence="6">
    <location>
        <begin position="333"/>
        <end position="348"/>
    </location>
</feature>
<dbReference type="FunFam" id="3.30.160.60:FF:002019">
    <property type="entry name" value="zinc finger protein 263-like"/>
    <property type="match status" value="1"/>
</dbReference>
<dbReference type="PROSITE" id="PS50089">
    <property type="entry name" value="ZF_RING_2"/>
    <property type="match status" value="1"/>
</dbReference>
<dbReference type="InterPro" id="IPR050331">
    <property type="entry name" value="Zinc_finger"/>
</dbReference>
<dbReference type="InterPro" id="IPR018957">
    <property type="entry name" value="Znf_C3HC4_RING-type"/>
</dbReference>
<protein>
    <submittedName>
        <fullName evidence="10">Zinc finger protein RFP</fullName>
    </submittedName>
</protein>
<keyword evidence="4" id="KW-0862">Zinc</keyword>
<keyword evidence="1" id="KW-0479">Metal-binding</keyword>
<organism evidence="10 11">
    <name type="scientific">Takifugu flavidus</name>
    <name type="common">sansaifugu</name>
    <dbReference type="NCBI Taxonomy" id="433684"/>
    <lineage>
        <taxon>Eukaryota</taxon>
        <taxon>Metazoa</taxon>
        <taxon>Chordata</taxon>
        <taxon>Craniata</taxon>
        <taxon>Vertebrata</taxon>
        <taxon>Euteleostomi</taxon>
        <taxon>Actinopterygii</taxon>
        <taxon>Neopterygii</taxon>
        <taxon>Teleostei</taxon>
        <taxon>Neoteleostei</taxon>
        <taxon>Acanthomorphata</taxon>
        <taxon>Eupercaria</taxon>
        <taxon>Tetraodontiformes</taxon>
        <taxon>Tetradontoidea</taxon>
        <taxon>Tetraodontidae</taxon>
        <taxon>Takifugu</taxon>
    </lineage>
</organism>
<proteinExistence type="predicted"/>
<dbReference type="GO" id="GO:0010468">
    <property type="term" value="P:regulation of gene expression"/>
    <property type="evidence" value="ECO:0007669"/>
    <property type="project" value="TreeGrafter"/>
</dbReference>
<evidence type="ECO:0000256" key="1">
    <source>
        <dbReference type="ARBA" id="ARBA00022723"/>
    </source>
</evidence>
<accession>A0A5C6ML59</accession>
<dbReference type="FunFam" id="3.30.160.60:FF:000912">
    <property type="entry name" value="Zinc finger protein 660"/>
    <property type="match status" value="1"/>
</dbReference>
<evidence type="ECO:0000313" key="10">
    <source>
        <dbReference type="EMBL" id="TWW55603.1"/>
    </source>
</evidence>
<feature type="compositionally biased region" description="Gly residues" evidence="6">
    <location>
        <begin position="230"/>
        <end position="242"/>
    </location>
</feature>
<feature type="region of interest" description="Disordered" evidence="6">
    <location>
        <begin position="222"/>
        <end position="242"/>
    </location>
</feature>
<dbReference type="InterPro" id="IPR000315">
    <property type="entry name" value="Znf_B-box"/>
</dbReference>
<evidence type="ECO:0000256" key="5">
    <source>
        <dbReference type="PROSITE-ProRule" id="PRU00024"/>
    </source>
</evidence>
<evidence type="ECO:0000259" key="9">
    <source>
        <dbReference type="PROSITE" id="PS50157"/>
    </source>
</evidence>
<feature type="domain" description="C2H2-type" evidence="9">
    <location>
        <begin position="583"/>
        <end position="610"/>
    </location>
</feature>
<evidence type="ECO:0000256" key="4">
    <source>
        <dbReference type="ARBA" id="ARBA00022833"/>
    </source>
</evidence>
<evidence type="ECO:0000256" key="6">
    <source>
        <dbReference type="SAM" id="MobiDB-lite"/>
    </source>
</evidence>
<dbReference type="AlphaFoldDB" id="A0A5C6ML59"/>
<dbReference type="Proteomes" id="UP000324091">
    <property type="component" value="Chromosome 9"/>
</dbReference>
<dbReference type="SMART" id="SM00336">
    <property type="entry name" value="BBOX"/>
    <property type="match status" value="1"/>
</dbReference>
<feature type="compositionally biased region" description="Acidic residues" evidence="6">
    <location>
        <begin position="361"/>
        <end position="373"/>
    </location>
</feature>
<dbReference type="Pfam" id="PF00096">
    <property type="entry name" value="zf-C2H2"/>
    <property type="match status" value="2"/>
</dbReference>
<reference evidence="10 11" key="1">
    <citation type="submission" date="2019-04" db="EMBL/GenBank/DDBJ databases">
        <title>Chromosome genome assembly for Takifugu flavidus.</title>
        <authorList>
            <person name="Xiao S."/>
        </authorList>
    </citation>
    <scope>NUCLEOTIDE SEQUENCE [LARGE SCALE GENOMIC DNA]</scope>
    <source>
        <strain evidence="10">HTHZ2018</strain>
        <tissue evidence="10">Muscle</tissue>
    </source>
</reference>
<dbReference type="SMART" id="SM00184">
    <property type="entry name" value="RING"/>
    <property type="match status" value="1"/>
</dbReference>
<dbReference type="PROSITE" id="PS50119">
    <property type="entry name" value="ZF_BBOX"/>
    <property type="match status" value="1"/>
</dbReference>
<feature type="domain" description="B box-type" evidence="8">
    <location>
        <begin position="127"/>
        <end position="164"/>
    </location>
</feature>
<feature type="domain" description="RING-type" evidence="7">
    <location>
        <begin position="16"/>
        <end position="56"/>
    </location>
</feature>
<feature type="region of interest" description="Disordered" evidence="6">
    <location>
        <begin position="480"/>
        <end position="512"/>
    </location>
</feature>
<dbReference type="Pfam" id="PF00097">
    <property type="entry name" value="zf-C3HC4"/>
    <property type="match status" value="1"/>
</dbReference>
<dbReference type="SUPFAM" id="SSF57850">
    <property type="entry name" value="RING/U-box"/>
    <property type="match status" value="1"/>
</dbReference>
<comment type="caution">
    <text evidence="10">The sequence shown here is derived from an EMBL/GenBank/DDBJ whole genome shotgun (WGS) entry which is preliminary data.</text>
</comment>
<evidence type="ECO:0000313" key="11">
    <source>
        <dbReference type="Proteomes" id="UP000324091"/>
    </source>
</evidence>
<feature type="domain" description="C2H2-type" evidence="9">
    <location>
        <begin position="611"/>
        <end position="638"/>
    </location>
</feature>
<dbReference type="PROSITE" id="PS00518">
    <property type="entry name" value="ZF_RING_1"/>
    <property type="match status" value="1"/>
</dbReference>
<evidence type="ECO:0000259" key="7">
    <source>
        <dbReference type="PROSITE" id="PS50089"/>
    </source>
</evidence>
<feature type="region of interest" description="Disordered" evidence="6">
    <location>
        <begin position="431"/>
        <end position="465"/>
    </location>
</feature>
<evidence type="ECO:0000259" key="8">
    <source>
        <dbReference type="PROSITE" id="PS50119"/>
    </source>
</evidence>
<dbReference type="InterPro" id="IPR013087">
    <property type="entry name" value="Znf_C2H2_type"/>
</dbReference>
<dbReference type="InterPro" id="IPR036236">
    <property type="entry name" value="Znf_C2H2_sf"/>
</dbReference>
<dbReference type="InterPro" id="IPR001841">
    <property type="entry name" value="Znf_RING"/>
</dbReference>
<dbReference type="PROSITE" id="PS50157">
    <property type="entry name" value="ZINC_FINGER_C2H2_2"/>
    <property type="match status" value="5"/>
</dbReference>
<dbReference type="FunFam" id="3.30.160.60:FF:000100">
    <property type="entry name" value="Zinc finger 45-like"/>
    <property type="match status" value="1"/>
</dbReference>
<feature type="domain" description="C2H2-type" evidence="9">
    <location>
        <begin position="668"/>
        <end position="689"/>
    </location>
</feature>
<gene>
    <name evidence="10" type="ORF">D4764_09G0006520</name>
</gene>
<sequence>MAEANALEELQSELTCPVCLELFRDPVILECGHHFCKLCIIQCWGAIEVSNCPKCRKSCERKLRPNSLLCNVVESVRKARTSDAVPAGIIGWDVESALEELEEREPGTSMSSMASSIGHWPRMCLDLCEEHEEKLKLYCEDDQLPICLVCGMSRDHKNHNVIPINEAFENYKLPFPLLSPSCPRLPSALPAPTPPPLALLSPSSRGKPKKRLTAAFGKDWPGAVWEEEGGGSGGGGGGGSGGTMGMVQGGRGGEKAREMYLMQFPGDEEDEGGMVEDEEGEGSLSVEGEEISNIKEEVRETCFLRGEERRFDPTESYQPASLQLIREALKMQTPSKNLQAASRSQSEGDLSDHPPALPAEEKEEEDWDVDSAEPPDAGMSGDDLRGLESALRSDGGPEQTAILACQPVPTDPEVVCGSKMNLAPKYIGLDGMEQDGESARDPPDLQREEQLGQGKSQDTKPGAELKSAWAKRLRDSKSAAALSGDESVELGKSELFPNPSAPGSVGESGGEEEGVRDLLHFCPQCGGAFTTEAEVEDHPCPLGGSQLGGGDEGLFPCAHCGNTFSHAWALKNHECACAAERPHCCDMCGKRFTHLRSLERHHLVHTGERPHRCPQCGRSFSRLGNLERHQRIHTGERPYGCEACGKRFSRVEYLKRHQLIHSNEKATLKCSHCGTGFSDVEQLKNHQCF</sequence>
<dbReference type="SUPFAM" id="SSF57845">
    <property type="entry name" value="B-box zinc-binding domain"/>
    <property type="match status" value="1"/>
</dbReference>
<dbReference type="CDD" id="cd16594">
    <property type="entry name" value="RING-HC_TRIM7-like_C-IV"/>
    <property type="match status" value="1"/>
</dbReference>
<dbReference type="Gene3D" id="3.30.40.10">
    <property type="entry name" value="Zinc/RING finger domain, C3HC4 (zinc finger)"/>
    <property type="match status" value="1"/>
</dbReference>
<keyword evidence="3 5" id="KW-0863">Zinc-finger</keyword>
<dbReference type="SMART" id="SM00355">
    <property type="entry name" value="ZnF_C2H2"/>
    <property type="match status" value="5"/>
</dbReference>
<dbReference type="Pfam" id="PF00643">
    <property type="entry name" value="zf-B_box"/>
    <property type="match status" value="1"/>
</dbReference>
<dbReference type="Gene3D" id="3.30.160.60">
    <property type="entry name" value="Classic Zinc Finger"/>
    <property type="match status" value="5"/>
</dbReference>
<feature type="compositionally biased region" description="Acidic residues" evidence="6">
    <location>
        <begin position="267"/>
        <end position="281"/>
    </location>
</feature>